<protein>
    <submittedName>
        <fullName evidence="2">DUF4233 domain-containing protein</fullName>
    </submittedName>
</protein>
<accession>A0A5C4U3M2</accession>
<feature type="transmembrane region" description="Helical" evidence="1">
    <location>
        <begin position="58"/>
        <end position="81"/>
    </location>
</feature>
<dbReference type="RefSeq" id="WP_139466006.1">
    <property type="nucleotide sequence ID" value="NZ_VDHJ01000010.1"/>
</dbReference>
<dbReference type="Pfam" id="PF14017">
    <property type="entry name" value="DUF4233"/>
    <property type="match status" value="1"/>
</dbReference>
<comment type="caution">
    <text evidence="2">The sequence shown here is derived from an EMBL/GenBank/DDBJ whole genome shotgun (WGS) entry which is preliminary data.</text>
</comment>
<feature type="transmembrane region" description="Helical" evidence="1">
    <location>
        <begin position="93"/>
        <end position="123"/>
    </location>
</feature>
<evidence type="ECO:0000313" key="2">
    <source>
        <dbReference type="EMBL" id="TNL96652.1"/>
    </source>
</evidence>
<keyword evidence="3" id="KW-1185">Reference proteome</keyword>
<gene>
    <name evidence="2" type="ORF">FHE74_08110</name>
</gene>
<dbReference type="OrthoDB" id="4773077at2"/>
<sequence>MSARSRDQRVEVGPLGPGSVPIKDPLKGLRGVVSGMLILEAITIFLALTVVLKVDSGALWTPFNIAFIVALGFAHVVLAFLQRFSWGMKAAIALQFVGIIGGILVHWSVTAIMVIFGLVWWYMLFLRANLIERMKRGLLTTQHLGTGEERR</sequence>
<evidence type="ECO:0000256" key="1">
    <source>
        <dbReference type="SAM" id="Phobius"/>
    </source>
</evidence>
<dbReference type="Proteomes" id="UP000312032">
    <property type="component" value="Unassembled WGS sequence"/>
</dbReference>
<proteinExistence type="predicted"/>
<keyword evidence="1" id="KW-1133">Transmembrane helix</keyword>
<dbReference type="AlphaFoldDB" id="A0A5C4U3M2"/>
<keyword evidence="1" id="KW-0472">Membrane</keyword>
<keyword evidence="1" id="KW-0812">Transmembrane</keyword>
<dbReference type="InterPro" id="IPR025327">
    <property type="entry name" value="DUF4233"/>
</dbReference>
<dbReference type="EMBL" id="VDHJ01000010">
    <property type="protein sequence ID" value="TNL96652.1"/>
    <property type="molecule type" value="Genomic_DNA"/>
</dbReference>
<name>A0A5C4U3M2_9CORY</name>
<reference evidence="2 3" key="1">
    <citation type="submission" date="2019-06" db="EMBL/GenBank/DDBJ databases">
        <authorList>
            <person name="Li J."/>
        </authorList>
    </citation>
    <scope>NUCLEOTIDE SEQUENCE [LARGE SCALE GENOMIC DNA]</scope>
    <source>
        <strain evidence="2 3">LMG 28165</strain>
    </source>
</reference>
<feature type="transmembrane region" description="Helical" evidence="1">
    <location>
        <begin position="32"/>
        <end position="52"/>
    </location>
</feature>
<evidence type="ECO:0000313" key="3">
    <source>
        <dbReference type="Proteomes" id="UP000312032"/>
    </source>
</evidence>
<organism evidence="2 3">
    <name type="scientific">Corynebacterium tapiri</name>
    <dbReference type="NCBI Taxonomy" id="1448266"/>
    <lineage>
        <taxon>Bacteria</taxon>
        <taxon>Bacillati</taxon>
        <taxon>Actinomycetota</taxon>
        <taxon>Actinomycetes</taxon>
        <taxon>Mycobacteriales</taxon>
        <taxon>Corynebacteriaceae</taxon>
        <taxon>Corynebacterium</taxon>
    </lineage>
</organism>